<protein>
    <submittedName>
        <fullName evidence="1">Uncharacterized protein</fullName>
    </submittedName>
</protein>
<gene>
    <name evidence="1" type="ORF">HDG40_002805</name>
</gene>
<sequence>MPLPTCAVIPSRPAALRLARAQAAMLDLRAGATIVAVEGDLELEFRDHALAWLGSAVPCTSIIVREGEHFITGQRGVMSIRASRAGAAELIVQASPDDAADLRELVRRAVRRLAGVVARSCRRTT</sequence>
<keyword evidence="2" id="KW-1185">Reference proteome</keyword>
<organism evidence="1 2">
    <name type="scientific">Paraburkholderia atlantica</name>
    <dbReference type="NCBI Taxonomy" id="2654982"/>
    <lineage>
        <taxon>Bacteria</taxon>
        <taxon>Pseudomonadati</taxon>
        <taxon>Pseudomonadota</taxon>
        <taxon>Betaproteobacteria</taxon>
        <taxon>Burkholderiales</taxon>
        <taxon>Burkholderiaceae</taxon>
        <taxon>Paraburkholderia</taxon>
    </lineage>
</organism>
<dbReference type="AlphaFoldDB" id="A0A6I1PTJ4"/>
<proteinExistence type="predicted"/>
<name>A0A6I1PTJ4_PARAM</name>
<evidence type="ECO:0000313" key="2">
    <source>
        <dbReference type="Proteomes" id="UP000592780"/>
    </source>
</evidence>
<evidence type="ECO:0000313" key="1">
    <source>
        <dbReference type="EMBL" id="MBB5424660.1"/>
    </source>
</evidence>
<reference evidence="1 2" key="1">
    <citation type="submission" date="2020-08" db="EMBL/GenBank/DDBJ databases">
        <title>Genomic Encyclopedia of Type Strains, Phase IV (KMG-V): Genome sequencing to study the core and pangenomes of soil and plant-associated prokaryotes.</title>
        <authorList>
            <person name="Whitman W."/>
        </authorList>
    </citation>
    <scope>NUCLEOTIDE SEQUENCE [LARGE SCALE GENOMIC DNA]</scope>
    <source>
        <strain evidence="1 2">JPY158</strain>
    </source>
</reference>
<dbReference type="EMBL" id="JACHDD010000004">
    <property type="protein sequence ID" value="MBB5424660.1"/>
    <property type="molecule type" value="Genomic_DNA"/>
</dbReference>
<accession>A0A6I1PTJ4</accession>
<dbReference type="RefSeq" id="WP_152852015.1">
    <property type="nucleotide sequence ID" value="NZ_JACHDD010000004.1"/>
</dbReference>
<comment type="caution">
    <text evidence="1">The sequence shown here is derived from an EMBL/GenBank/DDBJ whole genome shotgun (WGS) entry which is preliminary data.</text>
</comment>
<dbReference type="Proteomes" id="UP000592780">
    <property type="component" value="Unassembled WGS sequence"/>
</dbReference>